<dbReference type="GO" id="GO:0005737">
    <property type="term" value="C:cytoplasm"/>
    <property type="evidence" value="ECO:0007669"/>
    <property type="project" value="TreeGrafter"/>
</dbReference>
<evidence type="ECO:0000313" key="3">
    <source>
        <dbReference type="Proteomes" id="UP001370490"/>
    </source>
</evidence>
<dbReference type="PANTHER" id="PTHR23257">
    <property type="entry name" value="SERINE-THREONINE PROTEIN KINASE"/>
    <property type="match status" value="1"/>
</dbReference>
<dbReference type="EMBL" id="JBAMMX010000021">
    <property type="protein sequence ID" value="KAK6920006.1"/>
    <property type="molecule type" value="Genomic_DNA"/>
</dbReference>
<dbReference type="Gene3D" id="1.10.510.10">
    <property type="entry name" value="Transferase(Phosphotransferase) domain 1"/>
    <property type="match status" value="1"/>
</dbReference>
<accession>A0AAN8UYI0</accession>
<name>A0AAN8UYI0_9MAGN</name>
<evidence type="ECO:0000313" key="2">
    <source>
        <dbReference type="EMBL" id="KAK6920006.1"/>
    </source>
</evidence>
<evidence type="ECO:0000259" key="1">
    <source>
        <dbReference type="PROSITE" id="PS50011"/>
    </source>
</evidence>
<dbReference type="Proteomes" id="UP001370490">
    <property type="component" value="Unassembled WGS sequence"/>
</dbReference>
<keyword evidence="2" id="KW-0418">Kinase</keyword>
<dbReference type="InterPro" id="IPR001245">
    <property type="entry name" value="Ser-Thr/Tyr_kinase_cat_dom"/>
</dbReference>
<dbReference type="GO" id="GO:0007165">
    <property type="term" value="P:signal transduction"/>
    <property type="evidence" value="ECO:0007669"/>
    <property type="project" value="TreeGrafter"/>
</dbReference>
<dbReference type="InterPro" id="IPR000719">
    <property type="entry name" value="Prot_kinase_dom"/>
</dbReference>
<keyword evidence="2" id="KW-0808">Transferase</keyword>
<protein>
    <submittedName>
        <fullName evidence="2">Serine-threonine/tyrosine-protein kinase, catalytic domain</fullName>
    </submittedName>
</protein>
<dbReference type="InterPro" id="IPR011009">
    <property type="entry name" value="Kinase-like_dom_sf"/>
</dbReference>
<dbReference type="SUPFAM" id="SSF56112">
    <property type="entry name" value="Protein kinase-like (PK-like)"/>
    <property type="match status" value="1"/>
</dbReference>
<dbReference type="GO" id="GO:0004672">
    <property type="term" value="F:protein kinase activity"/>
    <property type="evidence" value="ECO:0007669"/>
    <property type="project" value="InterPro"/>
</dbReference>
<dbReference type="InterPro" id="IPR050167">
    <property type="entry name" value="Ser_Thr_protein_kinase"/>
</dbReference>
<proteinExistence type="predicted"/>
<dbReference type="PANTHER" id="PTHR23257:SF969">
    <property type="entry name" value="INTEGRIN-LINKED PROTEIN KINASE"/>
    <property type="match status" value="1"/>
</dbReference>
<organism evidence="2 3">
    <name type="scientific">Dillenia turbinata</name>
    <dbReference type="NCBI Taxonomy" id="194707"/>
    <lineage>
        <taxon>Eukaryota</taxon>
        <taxon>Viridiplantae</taxon>
        <taxon>Streptophyta</taxon>
        <taxon>Embryophyta</taxon>
        <taxon>Tracheophyta</taxon>
        <taxon>Spermatophyta</taxon>
        <taxon>Magnoliopsida</taxon>
        <taxon>eudicotyledons</taxon>
        <taxon>Gunneridae</taxon>
        <taxon>Pentapetalae</taxon>
        <taxon>Dilleniales</taxon>
        <taxon>Dilleniaceae</taxon>
        <taxon>Dillenia</taxon>
    </lineage>
</organism>
<sequence length="224" mass="25312">MRKLLNALVLLGTKDYQVRRRLGGDSQYKEIIWLGENFVPRHFLGDIESLALEIAQLLSLSHPNILELLCGYTDDEMKQCFLVMELMSGDLSSYIKEICSPKRWIPFTLPVTVDLMLQIAQRKESLHLKQIYHGDLIPSNVLVKAKTDWYLHAKVSGFGLSSIKNLGLKTPPIIWYAPEVLAEQEQGGTAASAKYSQKSDVYSFGIICFQLLTGKVPLEDCHLQ</sequence>
<gene>
    <name evidence="2" type="ORF">RJ641_015910</name>
</gene>
<comment type="caution">
    <text evidence="2">The sequence shown here is derived from an EMBL/GenBank/DDBJ whole genome shotgun (WGS) entry which is preliminary data.</text>
</comment>
<keyword evidence="3" id="KW-1185">Reference proteome</keyword>
<feature type="domain" description="Protein kinase" evidence="1">
    <location>
        <begin position="1"/>
        <end position="224"/>
    </location>
</feature>
<dbReference type="GO" id="GO:0005524">
    <property type="term" value="F:ATP binding"/>
    <property type="evidence" value="ECO:0007669"/>
    <property type="project" value="InterPro"/>
</dbReference>
<reference evidence="2 3" key="1">
    <citation type="submission" date="2023-12" db="EMBL/GenBank/DDBJ databases">
        <title>A high-quality genome assembly for Dillenia turbinata (Dilleniales).</title>
        <authorList>
            <person name="Chanderbali A."/>
        </authorList>
    </citation>
    <scope>NUCLEOTIDE SEQUENCE [LARGE SCALE GENOMIC DNA]</scope>
    <source>
        <strain evidence="2">LSX21</strain>
        <tissue evidence="2">Leaf</tissue>
    </source>
</reference>
<dbReference type="AlphaFoldDB" id="A0AAN8UYI0"/>
<dbReference type="PROSITE" id="PS50011">
    <property type="entry name" value="PROTEIN_KINASE_DOM"/>
    <property type="match status" value="1"/>
</dbReference>
<dbReference type="Pfam" id="PF07714">
    <property type="entry name" value="PK_Tyr_Ser-Thr"/>
    <property type="match status" value="1"/>
</dbReference>